<dbReference type="STRING" id="1429867.A0A0G4NTP6"/>
<organism evidence="6 7">
    <name type="scientific">Penicillium camemberti (strain FM 013)</name>
    <dbReference type="NCBI Taxonomy" id="1429867"/>
    <lineage>
        <taxon>Eukaryota</taxon>
        <taxon>Fungi</taxon>
        <taxon>Dikarya</taxon>
        <taxon>Ascomycota</taxon>
        <taxon>Pezizomycotina</taxon>
        <taxon>Eurotiomycetes</taxon>
        <taxon>Eurotiomycetidae</taxon>
        <taxon>Eurotiales</taxon>
        <taxon>Aspergillaceae</taxon>
        <taxon>Penicillium</taxon>
    </lineage>
</organism>
<keyword evidence="2 6" id="KW-0808">Transferase</keyword>
<dbReference type="InterPro" id="IPR012967">
    <property type="entry name" value="COMT_dimerisation"/>
</dbReference>
<feature type="domain" description="O-methyltransferase dimerisation" evidence="5">
    <location>
        <begin position="75"/>
        <end position="151"/>
    </location>
</feature>
<dbReference type="SUPFAM" id="SSF46785">
    <property type="entry name" value="Winged helix' DNA-binding domain"/>
    <property type="match status" value="1"/>
</dbReference>
<name>A0A0G4NTP6_PENC3</name>
<dbReference type="InterPro" id="IPR001077">
    <property type="entry name" value="COMT_C"/>
</dbReference>
<dbReference type="PANTHER" id="PTHR43712:SF1">
    <property type="entry name" value="HYPOTHETICAL O-METHYLTRANSFERASE (EUROFUNG)-RELATED"/>
    <property type="match status" value="1"/>
</dbReference>
<dbReference type="GO" id="GO:0008171">
    <property type="term" value="F:O-methyltransferase activity"/>
    <property type="evidence" value="ECO:0007669"/>
    <property type="project" value="InterPro"/>
</dbReference>
<dbReference type="AlphaFoldDB" id="A0A0G4NTP6"/>
<dbReference type="InterPro" id="IPR016461">
    <property type="entry name" value="COMT-like"/>
</dbReference>
<dbReference type="GO" id="GO:0032259">
    <property type="term" value="P:methylation"/>
    <property type="evidence" value="ECO:0007669"/>
    <property type="project" value="UniProtKB-KW"/>
</dbReference>
<evidence type="ECO:0000313" key="7">
    <source>
        <dbReference type="Proteomes" id="UP000053732"/>
    </source>
</evidence>
<evidence type="ECO:0000259" key="5">
    <source>
        <dbReference type="Pfam" id="PF08100"/>
    </source>
</evidence>
<dbReference type="Pfam" id="PF00891">
    <property type="entry name" value="Methyltransf_2"/>
    <property type="match status" value="1"/>
</dbReference>
<gene>
    <name evidence="6" type="ORF">PCAMFM013_S001g000383</name>
</gene>
<dbReference type="SUPFAM" id="SSF53335">
    <property type="entry name" value="S-adenosyl-L-methionine-dependent methyltransferases"/>
    <property type="match status" value="1"/>
</dbReference>
<dbReference type="GO" id="GO:0044550">
    <property type="term" value="P:secondary metabolite biosynthetic process"/>
    <property type="evidence" value="ECO:0007669"/>
    <property type="project" value="UniProtKB-ARBA"/>
</dbReference>
<dbReference type="Pfam" id="PF08100">
    <property type="entry name" value="Dimerisation"/>
    <property type="match status" value="1"/>
</dbReference>
<dbReference type="Gene3D" id="1.10.10.10">
    <property type="entry name" value="Winged helix-like DNA-binding domain superfamily/Winged helix DNA-binding domain"/>
    <property type="match status" value="1"/>
</dbReference>
<evidence type="ECO:0000256" key="1">
    <source>
        <dbReference type="ARBA" id="ARBA00022603"/>
    </source>
</evidence>
<proteinExistence type="predicted"/>
<dbReference type="Proteomes" id="UP000053732">
    <property type="component" value="Unassembled WGS sequence"/>
</dbReference>
<feature type="domain" description="O-methyltransferase C-terminal" evidence="4">
    <location>
        <begin position="190"/>
        <end position="398"/>
    </location>
</feature>
<reference evidence="6 7" key="1">
    <citation type="journal article" date="2014" name="Nat. Commun.">
        <title>Multiple recent horizontal transfers of a large genomic region in cheese making fungi.</title>
        <authorList>
            <person name="Cheeseman K."/>
            <person name="Ropars J."/>
            <person name="Renault P."/>
            <person name="Dupont J."/>
            <person name="Gouzy J."/>
            <person name="Branca A."/>
            <person name="Abraham A.L."/>
            <person name="Ceppi M."/>
            <person name="Conseiller E."/>
            <person name="Debuchy R."/>
            <person name="Malagnac F."/>
            <person name="Goarin A."/>
            <person name="Silar P."/>
            <person name="Lacoste S."/>
            <person name="Sallet E."/>
            <person name="Bensimon A."/>
            <person name="Giraud T."/>
            <person name="Brygoo Y."/>
        </authorList>
    </citation>
    <scope>NUCLEOTIDE SEQUENCE [LARGE SCALE GENOMIC DNA]</scope>
    <source>
        <strain evidence="7">FM 013</strain>
    </source>
</reference>
<keyword evidence="3" id="KW-0949">S-adenosyl-L-methionine</keyword>
<dbReference type="InterPro" id="IPR029063">
    <property type="entry name" value="SAM-dependent_MTases_sf"/>
</dbReference>
<evidence type="ECO:0000259" key="4">
    <source>
        <dbReference type="Pfam" id="PF00891"/>
    </source>
</evidence>
<evidence type="ECO:0000256" key="3">
    <source>
        <dbReference type="ARBA" id="ARBA00022691"/>
    </source>
</evidence>
<dbReference type="GO" id="GO:0046983">
    <property type="term" value="F:protein dimerization activity"/>
    <property type="evidence" value="ECO:0007669"/>
    <property type="project" value="InterPro"/>
</dbReference>
<keyword evidence="7" id="KW-1185">Reference proteome</keyword>
<evidence type="ECO:0000313" key="6">
    <source>
        <dbReference type="EMBL" id="CRL17423.1"/>
    </source>
</evidence>
<evidence type="ECO:0000256" key="2">
    <source>
        <dbReference type="ARBA" id="ARBA00022679"/>
    </source>
</evidence>
<protein>
    <submittedName>
        <fullName evidence="6">O-methyltransferase, family 2</fullName>
    </submittedName>
</protein>
<sequence length="418" mass="46621">MAASDAVIERNAAIKARLSQVTDLIEELCDTSIAQAEDPTLEENGQRNETHRAVVQEVWNLLYTIRGPVDSIFSHFENAAHTGALRALMEMGVFTALPQDGSSKTADSLAQELSVDKDLLVRLFRITTIWGPFKEDDVETYSHTPYSLVYLIPGLQSTFKLMTDEGHPVWVQWSKFFQAKGWVNPVDNVKSPWSFIHGTGDKTAWEYLAQFPERFQAFNDAMQTQTSATIWTVELYPFTQALAEVPSSADTPLVVDIGGGKGLALQRIRELVGKDVTGRFILQDLQIVLDDATTEEVAGLEVEAVDFFQPQPVKGATIYYVRRVLHDWSDEVCVKILQNIAVAITDKISQRVVIAENIIPSKNTGVEAAWQDMTMMALGGTERTLKQWETMLSEAGFQLHRTFIAPGTNYASIEAFLI</sequence>
<keyword evidence="1 6" id="KW-0489">Methyltransferase</keyword>
<dbReference type="InterPro" id="IPR036388">
    <property type="entry name" value="WH-like_DNA-bd_sf"/>
</dbReference>
<dbReference type="InterPro" id="IPR036390">
    <property type="entry name" value="WH_DNA-bd_sf"/>
</dbReference>
<accession>A0A0G4NTP6</accession>
<dbReference type="EMBL" id="HG793134">
    <property type="protein sequence ID" value="CRL17423.1"/>
    <property type="molecule type" value="Genomic_DNA"/>
</dbReference>
<dbReference type="PANTHER" id="PTHR43712">
    <property type="entry name" value="PUTATIVE (AFU_ORTHOLOGUE AFUA_4G14580)-RELATED"/>
    <property type="match status" value="1"/>
</dbReference>
<dbReference type="PROSITE" id="PS51683">
    <property type="entry name" value="SAM_OMT_II"/>
    <property type="match status" value="1"/>
</dbReference>
<dbReference type="Gene3D" id="3.40.50.150">
    <property type="entry name" value="Vaccinia Virus protein VP39"/>
    <property type="match status" value="1"/>
</dbReference>